<keyword evidence="2" id="KW-1185">Reference proteome</keyword>
<evidence type="ECO:0008006" key="3">
    <source>
        <dbReference type="Google" id="ProtNLM"/>
    </source>
</evidence>
<reference evidence="1" key="1">
    <citation type="journal article" date="2020" name="bioRxiv">
        <title>Hybrid origin of Populus tomentosa Carr. identified through genome sequencing and phylogenomic analysis.</title>
        <authorList>
            <person name="An X."/>
            <person name="Gao K."/>
            <person name="Chen Z."/>
            <person name="Li J."/>
            <person name="Yang X."/>
            <person name="Yang X."/>
            <person name="Zhou J."/>
            <person name="Guo T."/>
            <person name="Zhao T."/>
            <person name="Huang S."/>
            <person name="Miao D."/>
            <person name="Khan W.U."/>
            <person name="Rao P."/>
            <person name="Ye M."/>
            <person name="Lei B."/>
            <person name="Liao W."/>
            <person name="Wang J."/>
            <person name="Ji L."/>
            <person name="Li Y."/>
            <person name="Guo B."/>
            <person name="Mustafa N.S."/>
            <person name="Li S."/>
            <person name="Yun Q."/>
            <person name="Keller S.R."/>
            <person name="Mao J."/>
            <person name="Zhang R."/>
            <person name="Strauss S.H."/>
        </authorList>
    </citation>
    <scope>NUCLEOTIDE SEQUENCE</scope>
    <source>
        <strain evidence="1">GM15</strain>
        <tissue evidence="1">Leaf</tissue>
    </source>
</reference>
<dbReference type="EMBL" id="JAAWWB010000005">
    <property type="protein sequence ID" value="KAG6782806.1"/>
    <property type="molecule type" value="Genomic_DNA"/>
</dbReference>
<proteinExistence type="predicted"/>
<comment type="caution">
    <text evidence="1">The sequence shown here is derived from an EMBL/GenBank/DDBJ whole genome shotgun (WGS) entry which is preliminary data.</text>
</comment>
<evidence type="ECO:0000313" key="1">
    <source>
        <dbReference type="EMBL" id="KAG6782806.1"/>
    </source>
</evidence>
<gene>
    <name evidence="1" type="ORF">POTOM_012224</name>
</gene>
<protein>
    <recommendedName>
        <fullName evidence="3">DNAse I-like superfamily protein</fullName>
    </recommendedName>
</protein>
<dbReference type="AlphaFoldDB" id="A0A8X8A6Q1"/>
<accession>A0A8X8A6Q1</accession>
<organism evidence="1 2">
    <name type="scientific">Populus tomentosa</name>
    <name type="common">Chinese white poplar</name>
    <dbReference type="NCBI Taxonomy" id="118781"/>
    <lineage>
        <taxon>Eukaryota</taxon>
        <taxon>Viridiplantae</taxon>
        <taxon>Streptophyta</taxon>
        <taxon>Embryophyta</taxon>
        <taxon>Tracheophyta</taxon>
        <taxon>Spermatophyta</taxon>
        <taxon>Magnoliopsida</taxon>
        <taxon>eudicotyledons</taxon>
        <taxon>Gunneridae</taxon>
        <taxon>Pentapetalae</taxon>
        <taxon>rosids</taxon>
        <taxon>fabids</taxon>
        <taxon>Malpighiales</taxon>
        <taxon>Salicaceae</taxon>
        <taxon>Saliceae</taxon>
        <taxon>Populus</taxon>
    </lineage>
</organism>
<name>A0A8X8A6Q1_POPTO</name>
<evidence type="ECO:0000313" key="2">
    <source>
        <dbReference type="Proteomes" id="UP000886885"/>
    </source>
</evidence>
<dbReference type="Proteomes" id="UP000886885">
    <property type="component" value="Chromosome 3A"/>
</dbReference>
<sequence>MKLWYVREGFSLEDGGNGSVTSLRDALVGVDSSAAKEIGPFFTTDSPKIFVEFKICNRLLPHIKIAPEVLMSVVDNSRGDYDIVNARGRSPCGPNVTNSSVERDGVGSRTSAVYFQNEPLYPVVYDSPSATVRELWRKYLREIASSCQFPRLVMGDFNDVSSLVEKLGGRFCFRKAEISRQKGDQVRFISHLSCTNDLGKYPGIPPIHSQRGLPCQQFPSMLCKLHGYPSQSVMLLIKLSGLQSVISGIQVLILQLTSSGSLSIRVIPNKTLNREIGGSDHLARGNLRIITGFPISLSFNCSSFYYAGCGHGREDMLLLLRDCQWARSVWLGSDVFITLVKRICLFMCALAGLSGERMTAKENQSKKKENAWTTLSKILDNAFKDLIVACDMIFIF</sequence>